<keyword evidence="3" id="KW-0862">Zinc</keyword>
<dbReference type="GO" id="GO:0008270">
    <property type="term" value="F:zinc ion binding"/>
    <property type="evidence" value="ECO:0007669"/>
    <property type="project" value="UniProtKB-KW"/>
</dbReference>
<evidence type="ECO:0000256" key="1">
    <source>
        <dbReference type="ARBA" id="ARBA00022723"/>
    </source>
</evidence>
<comment type="caution">
    <text evidence="7">The sequence shown here is derived from an EMBL/GenBank/DDBJ whole genome shotgun (WGS) entry which is preliminary data.</text>
</comment>
<organism evidence="7">
    <name type="scientific">Salvia splendens</name>
    <name type="common">Scarlet sage</name>
    <dbReference type="NCBI Taxonomy" id="180675"/>
    <lineage>
        <taxon>Eukaryota</taxon>
        <taxon>Viridiplantae</taxon>
        <taxon>Streptophyta</taxon>
        <taxon>Embryophyta</taxon>
        <taxon>Tracheophyta</taxon>
        <taxon>Spermatophyta</taxon>
        <taxon>Magnoliopsida</taxon>
        <taxon>eudicotyledons</taxon>
        <taxon>Gunneridae</taxon>
        <taxon>Pentapetalae</taxon>
        <taxon>asterids</taxon>
        <taxon>lamiids</taxon>
        <taxon>Lamiales</taxon>
        <taxon>Lamiaceae</taxon>
        <taxon>Nepetoideae</taxon>
        <taxon>Mentheae</taxon>
        <taxon>Salviinae</taxon>
        <taxon>Salvia</taxon>
        <taxon>Salvia subgen. Calosphace</taxon>
        <taxon>core Calosphace</taxon>
    </lineage>
</organism>
<accession>A0A8X8YIB4</accession>
<feature type="domain" description="AtC3H23-like CCCH zinc finger" evidence="6">
    <location>
        <begin position="195"/>
        <end position="228"/>
    </location>
</feature>
<protein>
    <recommendedName>
        <fullName evidence="6">AtC3H23-like CCCH zinc finger domain-containing protein</fullName>
    </recommendedName>
</protein>
<evidence type="ECO:0000313" key="7">
    <source>
        <dbReference type="EMBL" id="KAG6433268.1"/>
    </source>
</evidence>
<evidence type="ECO:0000256" key="5">
    <source>
        <dbReference type="PROSITE-ProRule" id="PRU00023"/>
    </source>
</evidence>
<dbReference type="OrthoDB" id="410307at2759"/>
<evidence type="ECO:0000256" key="4">
    <source>
        <dbReference type="ARBA" id="ARBA00023125"/>
    </source>
</evidence>
<dbReference type="InterPro" id="IPR002110">
    <property type="entry name" value="Ankyrin_rpt"/>
</dbReference>
<keyword evidence="2" id="KW-0863">Zinc-finger</keyword>
<dbReference type="Pfam" id="PF25512">
    <property type="entry name" value="zf-CCCH_AtC3H23"/>
    <property type="match status" value="1"/>
</dbReference>
<dbReference type="EMBL" id="PNBA02000002">
    <property type="protein sequence ID" value="KAG6433268.1"/>
    <property type="molecule type" value="Genomic_DNA"/>
</dbReference>
<keyword evidence="5" id="KW-0040">ANK repeat</keyword>
<keyword evidence="4" id="KW-0238">DNA-binding</keyword>
<dbReference type="Proteomes" id="UP000298416">
    <property type="component" value="Unassembled WGS sequence"/>
</dbReference>
<dbReference type="InterPro" id="IPR057444">
    <property type="entry name" value="Znf-CCCH_AtC3H23-like"/>
</dbReference>
<name>A0A8X8YIB4_SALSN</name>
<proteinExistence type="predicted"/>
<dbReference type="GO" id="GO:0003677">
    <property type="term" value="F:DNA binding"/>
    <property type="evidence" value="ECO:0007669"/>
    <property type="project" value="UniProtKB-KW"/>
</dbReference>
<dbReference type="SMART" id="SM00248">
    <property type="entry name" value="ANK"/>
    <property type="match status" value="2"/>
</dbReference>
<reference evidence="7" key="2">
    <citation type="submission" date="2020-08" db="EMBL/GenBank/DDBJ databases">
        <title>Plant Genome Project.</title>
        <authorList>
            <person name="Zhang R.-G."/>
        </authorList>
    </citation>
    <scope>NUCLEOTIDE SEQUENCE</scope>
    <source>
        <strain evidence="7">Huo1</strain>
        <tissue evidence="7">Leaf</tissue>
    </source>
</reference>
<reference evidence="7" key="1">
    <citation type="submission" date="2018-01" db="EMBL/GenBank/DDBJ databases">
        <authorList>
            <person name="Mao J.F."/>
        </authorList>
    </citation>
    <scope>NUCLEOTIDE SEQUENCE</scope>
    <source>
        <strain evidence="7">Huo1</strain>
        <tissue evidence="7">Leaf</tissue>
    </source>
</reference>
<dbReference type="PROSITE" id="PS50297">
    <property type="entry name" value="ANK_REP_REGION"/>
    <property type="match status" value="1"/>
</dbReference>
<dbReference type="PANTHER" id="PTHR14493:SF86">
    <property type="entry name" value="ZINC FINGER CCCH DOMAIN-CONTAINING PROTEIN 47"/>
    <property type="match status" value="1"/>
</dbReference>
<dbReference type="SUPFAM" id="SSF48403">
    <property type="entry name" value="Ankyrin repeat"/>
    <property type="match status" value="1"/>
</dbReference>
<gene>
    <name evidence="7" type="ORF">SASPL_104876</name>
</gene>
<dbReference type="PANTHER" id="PTHR14493">
    <property type="entry name" value="UNKEMPT FAMILY MEMBER"/>
    <property type="match status" value="1"/>
</dbReference>
<dbReference type="PROSITE" id="PS50088">
    <property type="entry name" value="ANK_REPEAT"/>
    <property type="match status" value="1"/>
</dbReference>
<keyword evidence="1" id="KW-0479">Metal-binding</keyword>
<sequence length="449" mass="49136">MCLGSTSTSNFCPFDTDTDSGFGSEISHRRCSKLLELAAADDLAGFIREIEERGVDVNASRFWYGSSLSSKRSGFMERTPIMIASLYGSTNVLNYLIETCKVDVNKSCGSDAATALHCAAAAGAWSSIEILISASADINAVDASGKKPGELIAPCVKSSIGSKRRLLDLALNSEEAPEKKESLPDINSGVYGSDEFRTYDFKVRPCARAYSHDWTECPFVHPGESARRRDPRKYGYTCVPCPEFRKGGTCEYANGVFESWLHPAQYRTRLCKDEIGCARKVCFFAHKPEDLRPLYAMPSPNSLASLTPLSLGQLKLKPLNLDEFFGSVDPSMMSLSPKVNGLSHMRASYPSNNQASGYGFDSAIMNSRASAFSKRSQSFGYSRGLMAASNWDGKVDWGFNGEDVSKLRKSASFSIRSAAAVSPSGSVPLRRGVHEVMPLWVDQMYVEQE</sequence>
<dbReference type="InterPro" id="IPR036770">
    <property type="entry name" value="Ankyrin_rpt-contain_sf"/>
</dbReference>
<keyword evidence="8" id="KW-1185">Reference proteome</keyword>
<evidence type="ECO:0000256" key="2">
    <source>
        <dbReference type="ARBA" id="ARBA00022771"/>
    </source>
</evidence>
<evidence type="ECO:0000256" key="3">
    <source>
        <dbReference type="ARBA" id="ARBA00022833"/>
    </source>
</evidence>
<evidence type="ECO:0000259" key="6">
    <source>
        <dbReference type="Pfam" id="PF25512"/>
    </source>
</evidence>
<dbReference type="InterPro" id="IPR045234">
    <property type="entry name" value="Unkempt-like"/>
</dbReference>
<dbReference type="AlphaFoldDB" id="A0A8X8YIB4"/>
<dbReference type="Gene3D" id="1.25.40.20">
    <property type="entry name" value="Ankyrin repeat-containing domain"/>
    <property type="match status" value="1"/>
</dbReference>
<feature type="repeat" description="ANK" evidence="5">
    <location>
        <begin position="111"/>
        <end position="143"/>
    </location>
</feature>
<dbReference type="Pfam" id="PF12796">
    <property type="entry name" value="Ank_2"/>
    <property type="match status" value="1"/>
</dbReference>
<evidence type="ECO:0000313" key="8">
    <source>
        <dbReference type="Proteomes" id="UP000298416"/>
    </source>
</evidence>